<sequence length="77" mass="8570">TKELLEQGRTQNEDDLIILKDEEQESKPEPTTYHTKQESSLTEEPTAINTLQSLSNISDLENVTSPSQNIVGIVTSL</sequence>
<feature type="compositionally biased region" description="Basic and acidic residues" evidence="1">
    <location>
        <begin position="17"/>
        <end position="28"/>
    </location>
</feature>
<dbReference type="Proteomes" id="UP000291404">
    <property type="component" value="Unassembled WGS sequence"/>
</dbReference>
<proteinExistence type="predicted"/>
<feature type="compositionally biased region" description="Polar residues" evidence="1">
    <location>
        <begin position="32"/>
        <end position="44"/>
    </location>
</feature>
<reference evidence="2 3" key="1">
    <citation type="submission" date="2017-12" db="EMBL/GenBank/DDBJ databases">
        <authorList>
            <person name="Pombert J.-F."/>
            <person name="Haag K.L."/>
            <person name="Ebert D."/>
        </authorList>
    </citation>
    <scope>NUCLEOTIDE SEQUENCE [LARGE SCALE GENOMIC DNA]</scope>
    <source>
        <strain evidence="2">BE-OM-2</strain>
    </source>
</reference>
<feature type="non-terminal residue" evidence="2">
    <location>
        <position position="1"/>
    </location>
</feature>
<accession>A0A4Q9L590</accession>
<gene>
    <name evidence="2" type="ORF">CWI36_1070p0010</name>
</gene>
<comment type="caution">
    <text evidence="2">The sequence shown here is derived from an EMBL/GenBank/DDBJ whole genome shotgun (WGS) entry which is preliminary data.</text>
</comment>
<dbReference type="AlphaFoldDB" id="A0A4Q9L590"/>
<evidence type="ECO:0000256" key="1">
    <source>
        <dbReference type="SAM" id="MobiDB-lite"/>
    </source>
</evidence>
<evidence type="ECO:0000313" key="3">
    <source>
        <dbReference type="Proteomes" id="UP000291404"/>
    </source>
</evidence>
<dbReference type="EMBL" id="PITI01001070">
    <property type="protein sequence ID" value="TBU02644.1"/>
    <property type="molecule type" value="Genomic_DNA"/>
</dbReference>
<feature type="region of interest" description="Disordered" evidence="1">
    <location>
        <begin position="1"/>
        <end position="44"/>
    </location>
</feature>
<organism evidence="2 3">
    <name type="scientific">Hamiltosporidium magnivora</name>
    <dbReference type="NCBI Taxonomy" id="148818"/>
    <lineage>
        <taxon>Eukaryota</taxon>
        <taxon>Fungi</taxon>
        <taxon>Fungi incertae sedis</taxon>
        <taxon>Microsporidia</taxon>
        <taxon>Dubosqiidae</taxon>
        <taxon>Hamiltosporidium</taxon>
    </lineage>
</organism>
<evidence type="ECO:0000313" key="2">
    <source>
        <dbReference type="EMBL" id="TBU02644.1"/>
    </source>
</evidence>
<dbReference type="VEuPathDB" id="MicrosporidiaDB:CWI39_0737p0010"/>
<keyword evidence="3" id="KW-1185">Reference proteome</keyword>
<dbReference type="VEuPathDB" id="MicrosporidiaDB:CWI36_1070p0010"/>
<protein>
    <submittedName>
        <fullName evidence="2">Uncharacterized protein</fullName>
    </submittedName>
</protein>
<name>A0A4Q9L590_9MICR</name>